<organism evidence="2 3">
    <name type="scientific">Diversispora epigaea</name>
    <dbReference type="NCBI Taxonomy" id="1348612"/>
    <lineage>
        <taxon>Eukaryota</taxon>
        <taxon>Fungi</taxon>
        <taxon>Fungi incertae sedis</taxon>
        <taxon>Mucoromycota</taxon>
        <taxon>Glomeromycotina</taxon>
        <taxon>Glomeromycetes</taxon>
        <taxon>Diversisporales</taxon>
        <taxon>Diversisporaceae</taxon>
        <taxon>Diversispora</taxon>
    </lineage>
</organism>
<evidence type="ECO:0000313" key="2">
    <source>
        <dbReference type="EMBL" id="RHZ69930.1"/>
    </source>
</evidence>
<protein>
    <submittedName>
        <fullName evidence="2">Uncharacterized protein</fullName>
    </submittedName>
</protein>
<evidence type="ECO:0000256" key="1">
    <source>
        <dbReference type="SAM" id="Coils"/>
    </source>
</evidence>
<sequence>MGSKNSHLEMEIEQHERELADLRNNTEQIKRQYELEHQRKLAEMENQRKHAEMGDQRKLAEMEHQRKIAEIEDQCKLAEMDHQRKLTELKNNTEQIKLQNEMEHQCKLAELIAQMKKEKTEARKEVWAAYMKIIESVIQQNVSVMKMTLPFLQELKIDPKDTIKMIQEINQTYGFMRPDQILEYAKKQIMEFRLDQDKEFETILDLAVGQRVINKKEKQYLLDKDVSELEDE</sequence>
<evidence type="ECO:0000313" key="3">
    <source>
        <dbReference type="Proteomes" id="UP000266861"/>
    </source>
</evidence>
<reference evidence="2 3" key="1">
    <citation type="submission" date="2018-08" db="EMBL/GenBank/DDBJ databases">
        <title>Genome and evolution of the arbuscular mycorrhizal fungus Diversispora epigaea (formerly Glomus versiforme) and its bacterial endosymbionts.</title>
        <authorList>
            <person name="Sun X."/>
            <person name="Fei Z."/>
            <person name="Harrison M."/>
        </authorList>
    </citation>
    <scope>NUCLEOTIDE SEQUENCE [LARGE SCALE GENOMIC DNA]</scope>
    <source>
        <strain evidence="2 3">IT104</strain>
    </source>
</reference>
<feature type="coiled-coil region" evidence="1">
    <location>
        <begin position="5"/>
        <end position="81"/>
    </location>
</feature>
<keyword evidence="3" id="KW-1185">Reference proteome</keyword>
<comment type="caution">
    <text evidence="2">The sequence shown here is derived from an EMBL/GenBank/DDBJ whole genome shotgun (WGS) entry which is preliminary data.</text>
</comment>
<proteinExistence type="predicted"/>
<accession>A0A397IAS7</accession>
<dbReference type="OrthoDB" id="2432705at2759"/>
<gene>
    <name evidence="2" type="ORF">Glove_276g69</name>
</gene>
<keyword evidence="1" id="KW-0175">Coiled coil</keyword>
<dbReference type="Proteomes" id="UP000266861">
    <property type="component" value="Unassembled WGS sequence"/>
</dbReference>
<dbReference type="EMBL" id="PQFF01000253">
    <property type="protein sequence ID" value="RHZ69930.1"/>
    <property type="molecule type" value="Genomic_DNA"/>
</dbReference>
<name>A0A397IAS7_9GLOM</name>
<dbReference type="AlphaFoldDB" id="A0A397IAS7"/>